<protein>
    <submittedName>
        <fullName evidence="1">Uncharacterized protein</fullName>
    </submittedName>
</protein>
<name>A0A068LMA5_9VIRU</name>
<accession>A0A068LMA5</accession>
<dbReference type="EMBL" id="KJ722539">
    <property type="protein sequence ID" value="AIE47696.1"/>
    <property type="molecule type" value="Genomic_RNA"/>
</dbReference>
<evidence type="ECO:0000313" key="1">
    <source>
        <dbReference type="EMBL" id="AIE47696.1"/>
    </source>
</evidence>
<reference evidence="1" key="1">
    <citation type="submission" date="2014-04" db="EMBL/GenBank/DDBJ databases">
        <title>Complete nucleotide sequence and genome characterization of a Partitivirus in Botryosphaeria dothidea.</title>
        <authorList>
            <person name="Jiang X."/>
            <person name="Jin L."/>
            <person name="Chen H."/>
            <person name="Yu Z."/>
            <person name="Shao R."/>
            <person name="Xu W."/>
            <person name="Chen J."/>
            <person name="Duns G.J."/>
        </authorList>
    </citation>
    <scope>NUCLEOTIDE SEQUENCE</scope>
    <source>
        <strain evidence="1">YDJ-08</strain>
    </source>
</reference>
<proteinExistence type="predicted"/>
<sequence length="281" mass="31574">MNEEYEEDCGWIQPPWANGYPFEGGPLSSALLSHGEFLYCGDDSSDDESEYYDESEYFTPFNYGAIKSEEAAKLYEQEEDCCFLEFFVSLLELHDNDKKRLVALLKLHETLLDPSSVHPLAVRAKEFEKAYDFQRWSLFHDIKSNQQSGSAPAVIKKSIMRKNPAIRGEYVSDFSEPYGFMPMFEEPSTSETVEEPELVPPSLVDTQTVETVSDVCDGSTIPESPYAVDRGVECVSHRQNEHTTLKSSFVVDSTSTSPEAAADAGLFLAPHHSFRVPFDNG</sequence>
<organism evidence="1">
    <name type="scientific">Botryosphaeria dothidea RNA virus 1</name>
    <dbReference type="NCBI Taxonomy" id="2849745"/>
    <lineage>
        <taxon>Viruses</taxon>
        <taxon>Riboviria</taxon>
        <taxon>Riboviria incertae sedis</taxon>
        <taxon>Polymycoviridae</taxon>
        <taxon>Polymycovirus</taxon>
        <taxon>Polymycovirus botryosphaeriae</taxon>
        <taxon>Botryoshaeria dothidea polymycovirus 1</taxon>
    </lineage>
</organism>